<proteinExistence type="predicted"/>
<sequence length="257" mass="26939">MYVIKHVSLLNPGAMYQLIGINLETGNPQAASDEFWQAVVGQLRLTPKQVDDACAAFELYTYQASKVLAERQELHNRLMGRPSDAPAHDTANSVAGLAGSSPRCSSLDGPVCRLEVLEALARNLKKEHSMRLMLNCFFYNRVLTGLQLSQAAVFSFPLFPDVYAMMCVIAEDGAARSPAGQRRLVFAHHAQELRDAASSAARARAARLAGGGGSGSGGSGSFAGSLGSGSFGAAAGVAAAAAAASLEAGIKHEMEQL</sequence>
<keyword evidence="2" id="KW-1185">Reference proteome</keyword>
<evidence type="ECO:0000313" key="1">
    <source>
        <dbReference type="EMBL" id="KIY98956.1"/>
    </source>
</evidence>
<dbReference type="GeneID" id="25741880"/>
<dbReference type="OrthoDB" id="548708at2759"/>
<dbReference type="STRING" id="145388.A0A0D2MDX3"/>
<dbReference type="KEGG" id="mng:MNEG_9005"/>
<dbReference type="AlphaFoldDB" id="A0A0D2MDX3"/>
<dbReference type="Proteomes" id="UP000054498">
    <property type="component" value="Unassembled WGS sequence"/>
</dbReference>
<accession>A0A0D2MDX3</accession>
<reference evidence="1 2" key="1">
    <citation type="journal article" date="2013" name="BMC Genomics">
        <title>Reconstruction of the lipid metabolism for the microalga Monoraphidium neglectum from its genome sequence reveals characteristics suitable for biofuel production.</title>
        <authorList>
            <person name="Bogen C."/>
            <person name="Al-Dilaimi A."/>
            <person name="Albersmeier A."/>
            <person name="Wichmann J."/>
            <person name="Grundmann M."/>
            <person name="Rupp O."/>
            <person name="Lauersen K.J."/>
            <person name="Blifernez-Klassen O."/>
            <person name="Kalinowski J."/>
            <person name="Goesmann A."/>
            <person name="Mussgnug J.H."/>
            <person name="Kruse O."/>
        </authorList>
    </citation>
    <scope>NUCLEOTIDE SEQUENCE [LARGE SCALE GENOMIC DNA]</scope>
    <source>
        <strain evidence="1 2">SAG 48.87</strain>
    </source>
</reference>
<organism evidence="1 2">
    <name type="scientific">Monoraphidium neglectum</name>
    <dbReference type="NCBI Taxonomy" id="145388"/>
    <lineage>
        <taxon>Eukaryota</taxon>
        <taxon>Viridiplantae</taxon>
        <taxon>Chlorophyta</taxon>
        <taxon>core chlorophytes</taxon>
        <taxon>Chlorophyceae</taxon>
        <taxon>CS clade</taxon>
        <taxon>Sphaeropleales</taxon>
        <taxon>Selenastraceae</taxon>
        <taxon>Monoraphidium</taxon>
    </lineage>
</organism>
<gene>
    <name evidence="1" type="ORF">MNEG_9005</name>
</gene>
<name>A0A0D2MDX3_9CHLO</name>
<dbReference type="EMBL" id="KK102005">
    <property type="protein sequence ID" value="KIY98956.1"/>
    <property type="molecule type" value="Genomic_DNA"/>
</dbReference>
<protein>
    <submittedName>
        <fullName evidence="1">Uncharacterized protein</fullName>
    </submittedName>
</protein>
<evidence type="ECO:0000313" key="2">
    <source>
        <dbReference type="Proteomes" id="UP000054498"/>
    </source>
</evidence>
<dbReference type="RefSeq" id="XP_013897976.1">
    <property type="nucleotide sequence ID" value="XM_014042522.1"/>
</dbReference>